<dbReference type="SUPFAM" id="SSF159774">
    <property type="entry name" value="YerB-like"/>
    <property type="match status" value="1"/>
</dbReference>
<dbReference type="InterPro" id="IPR021416">
    <property type="entry name" value="DUF3048_N"/>
</dbReference>
<dbReference type="PROSITE" id="PS51257">
    <property type="entry name" value="PROKAR_LIPOPROTEIN"/>
    <property type="match status" value="1"/>
</dbReference>
<keyword evidence="5" id="KW-1185">Reference proteome</keyword>
<dbReference type="AlphaFoldDB" id="A0A1H9QW10"/>
<feature type="region of interest" description="Disordered" evidence="1">
    <location>
        <begin position="25"/>
        <end position="61"/>
    </location>
</feature>
<dbReference type="RefSeq" id="WP_245711637.1">
    <property type="nucleotide sequence ID" value="NZ_FOGL01000007.1"/>
</dbReference>
<evidence type="ECO:0008006" key="6">
    <source>
        <dbReference type="Google" id="ProtNLM"/>
    </source>
</evidence>
<dbReference type="Pfam" id="PF11258">
    <property type="entry name" value="DUF3048"/>
    <property type="match status" value="1"/>
</dbReference>
<feature type="compositionally biased region" description="Basic and acidic residues" evidence="1">
    <location>
        <begin position="43"/>
        <end position="53"/>
    </location>
</feature>
<dbReference type="Pfam" id="PF17479">
    <property type="entry name" value="DUF3048_C"/>
    <property type="match status" value="1"/>
</dbReference>
<protein>
    <recommendedName>
        <fullName evidence="6">DUF3048 domain-containing protein</fullName>
    </recommendedName>
</protein>
<evidence type="ECO:0000256" key="1">
    <source>
        <dbReference type="SAM" id="MobiDB-lite"/>
    </source>
</evidence>
<reference evidence="4 5" key="1">
    <citation type="submission" date="2016-10" db="EMBL/GenBank/DDBJ databases">
        <authorList>
            <person name="de Groot N.N."/>
        </authorList>
    </citation>
    <scope>NUCLEOTIDE SEQUENCE [LARGE SCALE GENOMIC DNA]</scope>
    <source>
        <strain evidence="4 5">CGMCC 1.7727</strain>
    </source>
</reference>
<feature type="domain" description="DUF3048" evidence="3">
    <location>
        <begin position="225"/>
        <end position="332"/>
    </location>
</feature>
<evidence type="ECO:0000259" key="2">
    <source>
        <dbReference type="Pfam" id="PF11258"/>
    </source>
</evidence>
<organism evidence="4 5">
    <name type="scientific">Gracilibacillus ureilyticus</name>
    <dbReference type="NCBI Taxonomy" id="531814"/>
    <lineage>
        <taxon>Bacteria</taxon>
        <taxon>Bacillati</taxon>
        <taxon>Bacillota</taxon>
        <taxon>Bacilli</taxon>
        <taxon>Bacillales</taxon>
        <taxon>Bacillaceae</taxon>
        <taxon>Gracilibacillus</taxon>
    </lineage>
</organism>
<evidence type="ECO:0000313" key="4">
    <source>
        <dbReference type="EMBL" id="SER64019.1"/>
    </source>
</evidence>
<feature type="domain" description="DUF3048" evidence="2">
    <location>
        <begin position="59"/>
        <end position="201"/>
    </location>
</feature>
<proteinExistence type="predicted"/>
<gene>
    <name evidence="4" type="ORF">SAMN04487944_107105</name>
</gene>
<dbReference type="Proteomes" id="UP000199687">
    <property type="component" value="Unassembled WGS sequence"/>
</dbReference>
<dbReference type="STRING" id="531814.SAMN04487944_107105"/>
<dbReference type="EMBL" id="FOGL01000007">
    <property type="protein sequence ID" value="SER64019.1"/>
    <property type="molecule type" value="Genomic_DNA"/>
</dbReference>
<dbReference type="InterPro" id="IPR023158">
    <property type="entry name" value="YerB-like_sf"/>
</dbReference>
<dbReference type="InterPro" id="IPR035328">
    <property type="entry name" value="DUF3048_C"/>
</dbReference>
<evidence type="ECO:0000259" key="3">
    <source>
        <dbReference type="Pfam" id="PF17479"/>
    </source>
</evidence>
<evidence type="ECO:0000313" key="5">
    <source>
        <dbReference type="Proteomes" id="UP000199687"/>
    </source>
</evidence>
<feature type="compositionally biased region" description="Basic and acidic residues" evidence="1">
    <location>
        <begin position="25"/>
        <end position="34"/>
    </location>
</feature>
<sequence length="348" mass="39371">MKWKIFFVIILSIFLVACSDKENVPEGERQEEAKTPVATAADEPDKPEEKTEPEITAPFTGLPVEEELTNRMVAVMVNNHPSARPQTSLSKADIVFEILAEGNITRFMALYHSEIPDKVGPVRSARPYYFNLADDYGAMYVYHGAIYFIEDMIKTGAADGLNGMYYDNDKVLFERSSDRVAPHNSYAYFDGIYQRAEENGYETEQTYESLLFSDEEVDGNKAEDIQFSYGNYTVRYVYDENADQYVRYSDGEQTVEYSENTPIEISNVLILETAHQVVDDVGRREIDMESGGDALLLQKGKVQNVQWERIDGRIIPTIDGEVVPLVPGKTWVNVIPENPGIEGVIFTE</sequence>
<accession>A0A1H9QW10</accession>
<name>A0A1H9QW10_9BACI</name>
<dbReference type="Gene3D" id="3.50.90.10">
    <property type="entry name" value="YerB-like"/>
    <property type="match status" value="1"/>
</dbReference>